<dbReference type="EMBL" id="FQWV01000001">
    <property type="protein sequence ID" value="SHG54750.1"/>
    <property type="molecule type" value="Genomic_DNA"/>
</dbReference>
<dbReference type="InterPro" id="IPR011047">
    <property type="entry name" value="Quinoprotein_ADH-like_sf"/>
</dbReference>
<proteinExistence type="predicted"/>
<dbReference type="PANTHER" id="PTHR34512:SF30">
    <property type="entry name" value="OUTER MEMBRANE PROTEIN ASSEMBLY FACTOR BAMB"/>
    <property type="match status" value="1"/>
</dbReference>
<feature type="domain" description="Pyrrolo-quinoline quinone repeat" evidence="2">
    <location>
        <begin position="109"/>
        <end position="230"/>
    </location>
</feature>
<evidence type="ECO:0000259" key="2">
    <source>
        <dbReference type="Pfam" id="PF13360"/>
    </source>
</evidence>
<dbReference type="PANTHER" id="PTHR34512">
    <property type="entry name" value="CELL SURFACE PROTEIN"/>
    <property type="match status" value="1"/>
</dbReference>
<dbReference type="InterPro" id="IPR018391">
    <property type="entry name" value="PQQ_b-propeller_rpt"/>
</dbReference>
<feature type="region of interest" description="Disordered" evidence="1">
    <location>
        <begin position="73"/>
        <end position="109"/>
    </location>
</feature>
<evidence type="ECO:0000256" key="1">
    <source>
        <dbReference type="SAM" id="MobiDB-lite"/>
    </source>
</evidence>
<dbReference type="InterPro" id="IPR002372">
    <property type="entry name" value="PQQ_rpt_dom"/>
</dbReference>
<dbReference type="STRING" id="43928.SAMN05443636_0595"/>
<dbReference type="Pfam" id="PF13360">
    <property type="entry name" value="PQQ_2"/>
    <property type="match status" value="1"/>
</dbReference>
<dbReference type="SMART" id="SM00564">
    <property type="entry name" value="PQQ"/>
    <property type="match status" value="3"/>
</dbReference>
<keyword evidence="4" id="KW-1185">Reference proteome</keyword>
<gene>
    <name evidence="3" type="ORF">SAMN05443636_0595</name>
</gene>
<protein>
    <submittedName>
        <fullName evidence="3">Outer membrane protein assembly factor BamB, contains PQQ-like beta-propeller repeat</fullName>
    </submittedName>
</protein>
<dbReference type="Proteomes" id="UP000184357">
    <property type="component" value="Unassembled WGS sequence"/>
</dbReference>
<organism evidence="3 4">
    <name type="scientific">Halobaculum gomorrense</name>
    <dbReference type="NCBI Taxonomy" id="43928"/>
    <lineage>
        <taxon>Archaea</taxon>
        <taxon>Methanobacteriati</taxon>
        <taxon>Methanobacteriota</taxon>
        <taxon>Stenosarchaea group</taxon>
        <taxon>Halobacteria</taxon>
        <taxon>Halobacteriales</taxon>
        <taxon>Haloferacaceae</taxon>
        <taxon>Halobaculum</taxon>
    </lineage>
</organism>
<dbReference type="PROSITE" id="PS51318">
    <property type="entry name" value="TAT"/>
    <property type="match status" value="1"/>
</dbReference>
<dbReference type="InterPro" id="IPR006311">
    <property type="entry name" value="TAT_signal"/>
</dbReference>
<evidence type="ECO:0000313" key="3">
    <source>
        <dbReference type="EMBL" id="SHG54750.1"/>
    </source>
</evidence>
<feature type="region of interest" description="Disordered" evidence="1">
    <location>
        <begin position="1"/>
        <end position="42"/>
    </location>
</feature>
<dbReference type="InterPro" id="IPR015943">
    <property type="entry name" value="WD40/YVTN_repeat-like_dom_sf"/>
</dbReference>
<accession>A0A1M5KPZ5</accession>
<name>A0A1M5KPZ5_9EURY</name>
<feature type="compositionally biased region" description="Polar residues" evidence="1">
    <location>
        <begin position="73"/>
        <end position="84"/>
    </location>
</feature>
<dbReference type="SUPFAM" id="SSF50998">
    <property type="entry name" value="Quinoprotein alcohol dehydrogenase-like"/>
    <property type="match status" value="1"/>
</dbReference>
<dbReference type="Gene3D" id="2.130.10.10">
    <property type="entry name" value="YVTN repeat-like/Quinoprotein amine dehydrogenase"/>
    <property type="match status" value="1"/>
</dbReference>
<sequence>MTAPGRSTRPRAAIDRGRAVGSVGSTPRMGNGYTPPVEGSGERMVSRRRLLSGFAAAGAAGFAGCLGNGPGATSFSPGRDSTTEWPLPGRGPRATNYAPDAVAPRTPPTERWRAEVGRAVGRVVVAGDTVFVPAEDALHALRLRDGEERWRAPIRPYGVAVADGVAYAVSRDEPLVYAFEAGTGEERWRAEAAADFAAAPLPVSAGDAVVVGDTDGRVAALAPRTGEPRWAFRTFTGVYSLAARGDRVYVGTTGGEAYELHVVEGDDGSPRGVPLWRRKLPGTVRALTAAREAVYAATFGGGVLRLAIGAAAGRTEWHAAGAPTVTDALVHAGGLLAGAGPTGVSAFGDGDGGRRWRVGVDRVAPVSPAVAAGDTLYVGIGGALRAYALGGGIGVGPYRVDIERWRRELSVRNVVVADGALVVASDDLAGSPGVVVLE</sequence>
<dbReference type="AlphaFoldDB" id="A0A1M5KPZ5"/>
<reference evidence="3 4" key="1">
    <citation type="submission" date="2016-11" db="EMBL/GenBank/DDBJ databases">
        <authorList>
            <person name="Jaros S."/>
            <person name="Januszkiewicz K."/>
            <person name="Wedrychowicz H."/>
        </authorList>
    </citation>
    <scope>NUCLEOTIDE SEQUENCE [LARGE SCALE GENOMIC DNA]</scope>
    <source>
        <strain evidence="3 4">DSM 9297</strain>
    </source>
</reference>
<evidence type="ECO:0000313" key="4">
    <source>
        <dbReference type="Proteomes" id="UP000184357"/>
    </source>
</evidence>